<dbReference type="GeneTree" id="ENSGT01150000286974"/>
<dbReference type="Ensembl" id="ENSVURT00010021304.1">
    <property type="protein sequence ID" value="ENSVURP00010018742.1"/>
    <property type="gene ID" value="ENSVURG00010014253.1"/>
</dbReference>
<evidence type="ECO:0000256" key="4">
    <source>
        <dbReference type="ARBA" id="ARBA00023319"/>
    </source>
</evidence>
<dbReference type="FunFam" id="2.60.40.10:FF:000033">
    <property type="entry name" value="Killer cell immunoglobulin-like receptor"/>
    <property type="match status" value="2"/>
</dbReference>
<dbReference type="GO" id="GO:0002764">
    <property type="term" value="P:immune response-regulating signaling pathway"/>
    <property type="evidence" value="ECO:0007669"/>
    <property type="project" value="TreeGrafter"/>
</dbReference>
<reference evidence="6" key="2">
    <citation type="submission" date="2025-08" db="UniProtKB">
        <authorList>
            <consortium name="Ensembl"/>
        </authorList>
    </citation>
    <scope>IDENTIFICATION</scope>
</reference>
<reference evidence="7" key="1">
    <citation type="submission" date="2018-12" db="EMBL/GenBank/DDBJ databases">
        <authorList>
            <person name="Yazar S."/>
        </authorList>
    </citation>
    <scope>NUCLEOTIDE SEQUENCE [LARGE SCALE GENOMIC DNA]</scope>
</reference>
<keyword evidence="7" id="KW-1185">Reference proteome</keyword>
<evidence type="ECO:0000313" key="7">
    <source>
        <dbReference type="Proteomes" id="UP000314987"/>
    </source>
</evidence>
<organism evidence="6 7">
    <name type="scientific">Vombatus ursinus</name>
    <name type="common">Common wombat</name>
    <dbReference type="NCBI Taxonomy" id="29139"/>
    <lineage>
        <taxon>Eukaryota</taxon>
        <taxon>Metazoa</taxon>
        <taxon>Chordata</taxon>
        <taxon>Craniata</taxon>
        <taxon>Vertebrata</taxon>
        <taxon>Euteleostomi</taxon>
        <taxon>Mammalia</taxon>
        <taxon>Metatheria</taxon>
        <taxon>Diprotodontia</taxon>
        <taxon>Vombatidae</taxon>
        <taxon>Vombatus</taxon>
    </lineage>
</organism>
<dbReference type="PANTHER" id="PTHR11738:SF186">
    <property type="entry name" value="OSTEOCLAST-ASSOCIATED IMMUNOGLOBULIN-LIKE RECEPTOR"/>
    <property type="match status" value="1"/>
</dbReference>
<accession>A0A4X2LCK7</accession>
<feature type="transmembrane region" description="Helical" evidence="5">
    <location>
        <begin position="228"/>
        <end position="249"/>
    </location>
</feature>
<proteinExistence type="predicted"/>
<evidence type="ECO:0000256" key="5">
    <source>
        <dbReference type="SAM" id="Phobius"/>
    </source>
</evidence>
<name>A0A4X2LCK7_VOMUR</name>
<dbReference type="InterPro" id="IPR036179">
    <property type="entry name" value="Ig-like_dom_sf"/>
</dbReference>
<dbReference type="GO" id="GO:0005886">
    <property type="term" value="C:plasma membrane"/>
    <property type="evidence" value="ECO:0007669"/>
    <property type="project" value="TreeGrafter"/>
</dbReference>
<keyword evidence="2" id="KW-1015">Disulfide bond</keyword>
<protein>
    <submittedName>
        <fullName evidence="6">Osteoclast associated Ig-like receptor</fullName>
    </submittedName>
</protein>
<dbReference type="Proteomes" id="UP000314987">
    <property type="component" value="Unassembled WGS sequence"/>
</dbReference>
<dbReference type="AlphaFoldDB" id="A0A4X2LCK7"/>
<sequence length="259" mass="29030">FPPPLFLPYLPLNPFCFWSLKPFRNQITYLKPTLSARPGPVLTPGGNMTLWCRVSIPAARFILYKVGEAHPVQIQESSEEGAEFFFERVTPSHGGSYSCCYQTHASYYAWSQPSDSLEVWVTDMLPKPWLVAVPSPVVVAGRNVSLRCQGPLGGMSFALYRVGFPGPLQYLSSAQPWADFPLQDSMAPGTYSCYYHTPFAPYILSERSDPLIITWSGSTPQDYTIGNLIRMGLAGLVLLTLGVLLFLDWHRWRGCQERP</sequence>
<gene>
    <name evidence="6" type="primary">OSCAR</name>
</gene>
<dbReference type="Gene3D" id="2.60.40.10">
    <property type="entry name" value="Immunoglobulins"/>
    <property type="match status" value="2"/>
</dbReference>
<dbReference type="STRING" id="29139.ENSVURP00010018742"/>
<keyword evidence="1" id="KW-0677">Repeat</keyword>
<dbReference type="InterPro" id="IPR050412">
    <property type="entry name" value="Ig-like_Receptors_ImmuneReg"/>
</dbReference>
<dbReference type="PANTHER" id="PTHR11738">
    <property type="entry name" value="MHC CLASS I NK CELL RECEPTOR"/>
    <property type="match status" value="1"/>
</dbReference>
<evidence type="ECO:0000313" key="6">
    <source>
        <dbReference type="Ensembl" id="ENSVURP00010018742.1"/>
    </source>
</evidence>
<evidence type="ECO:0000256" key="1">
    <source>
        <dbReference type="ARBA" id="ARBA00022737"/>
    </source>
</evidence>
<keyword evidence="3" id="KW-0325">Glycoprotein</keyword>
<dbReference type="OMA" id="AQRWADF"/>
<keyword evidence="5" id="KW-0812">Transmembrane</keyword>
<keyword evidence="4" id="KW-0393">Immunoglobulin domain</keyword>
<dbReference type="Pfam" id="PF13895">
    <property type="entry name" value="Ig_2"/>
    <property type="match status" value="1"/>
</dbReference>
<keyword evidence="5" id="KW-1133">Transmembrane helix</keyword>
<reference evidence="6" key="3">
    <citation type="submission" date="2025-09" db="UniProtKB">
        <authorList>
            <consortium name="Ensembl"/>
        </authorList>
    </citation>
    <scope>IDENTIFICATION</scope>
</reference>
<dbReference type="InterPro" id="IPR013783">
    <property type="entry name" value="Ig-like_fold"/>
</dbReference>
<evidence type="ECO:0000256" key="2">
    <source>
        <dbReference type="ARBA" id="ARBA00023157"/>
    </source>
</evidence>
<evidence type="ECO:0000256" key="3">
    <source>
        <dbReference type="ARBA" id="ARBA00023180"/>
    </source>
</evidence>
<dbReference type="SUPFAM" id="SSF48726">
    <property type="entry name" value="Immunoglobulin"/>
    <property type="match status" value="2"/>
</dbReference>
<keyword evidence="5" id="KW-0472">Membrane</keyword>